<protein>
    <submittedName>
        <fullName evidence="1">Uncharacterized protein</fullName>
    </submittedName>
</protein>
<evidence type="ECO:0000313" key="2">
    <source>
        <dbReference type="Proteomes" id="UP000176608"/>
    </source>
</evidence>
<evidence type="ECO:0000313" key="1">
    <source>
        <dbReference type="EMBL" id="OGC47413.1"/>
    </source>
</evidence>
<organism evidence="1 2">
    <name type="scientific">candidate division WWE3 bacterium RIFCSPHIGHO2_01_FULL_42_13</name>
    <dbReference type="NCBI Taxonomy" id="1802617"/>
    <lineage>
        <taxon>Bacteria</taxon>
        <taxon>Katanobacteria</taxon>
    </lineage>
</organism>
<dbReference type="AlphaFoldDB" id="A0A1F4UT83"/>
<dbReference type="STRING" id="1802617.A2886_03205"/>
<sequence>MSKLLNAALFLFFVVLIAISFYGIDAPEDRISEKRVKQFTIQTYRYGLTISNDNKIFYNITPLNFYFEVFGNKRSAVELNEDIAIEESKTDSKLAKLMQSLMNSLKLNKLVATIKTNDQYFVLNGNLQGNTLTVTPTLNNTTPTSLAQALTYNKGDLVFDENMEVYTPIDDILLGEINSYYGTGFKNETESPDVTGKSVLITNLENPGVIQLDLKNKTAQVDNQKLAIEIRTSENQDLKLNFYNNLAESLEALR</sequence>
<accession>A0A1F4UT83</accession>
<gene>
    <name evidence="1" type="ORF">A2886_03205</name>
</gene>
<name>A0A1F4UT83_UNCKA</name>
<proteinExistence type="predicted"/>
<reference evidence="1 2" key="1">
    <citation type="journal article" date="2016" name="Nat. Commun.">
        <title>Thousands of microbial genomes shed light on interconnected biogeochemical processes in an aquifer system.</title>
        <authorList>
            <person name="Anantharaman K."/>
            <person name="Brown C.T."/>
            <person name="Hug L.A."/>
            <person name="Sharon I."/>
            <person name="Castelle C.J."/>
            <person name="Probst A.J."/>
            <person name="Thomas B.C."/>
            <person name="Singh A."/>
            <person name="Wilkins M.J."/>
            <person name="Karaoz U."/>
            <person name="Brodie E.L."/>
            <person name="Williams K.H."/>
            <person name="Hubbard S.S."/>
            <person name="Banfield J.F."/>
        </authorList>
    </citation>
    <scope>NUCLEOTIDE SEQUENCE [LARGE SCALE GENOMIC DNA]</scope>
</reference>
<comment type="caution">
    <text evidence="1">The sequence shown here is derived from an EMBL/GenBank/DDBJ whole genome shotgun (WGS) entry which is preliminary data.</text>
</comment>
<dbReference type="EMBL" id="MEVA01000010">
    <property type="protein sequence ID" value="OGC47413.1"/>
    <property type="molecule type" value="Genomic_DNA"/>
</dbReference>
<dbReference type="Proteomes" id="UP000176608">
    <property type="component" value="Unassembled WGS sequence"/>
</dbReference>